<proteinExistence type="predicted"/>
<evidence type="ECO:0000313" key="2">
    <source>
        <dbReference type="EMBL" id="RAJ99937.1"/>
    </source>
</evidence>
<accession>A0A327X0S2</accession>
<dbReference type="RefSeq" id="WP_111627725.1">
    <property type="nucleotide sequence ID" value="NZ_QLMC01000002.1"/>
</dbReference>
<keyword evidence="3" id="KW-1185">Reference proteome</keyword>
<dbReference type="EMBL" id="QLMC01000002">
    <property type="protein sequence ID" value="RAJ99937.1"/>
    <property type="molecule type" value="Genomic_DNA"/>
</dbReference>
<name>A0A327X0S2_LARAB</name>
<dbReference type="InterPro" id="IPR013783">
    <property type="entry name" value="Ig-like_fold"/>
</dbReference>
<reference evidence="2 3" key="1">
    <citation type="submission" date="2018-06" db="EMBL/GenBank/DDBJ databases">
        <title>Genomic Encyclopedia of Archaeal and Bacterial Type Strains, Phase II (KMG-II): from individual species to whole genera.</title>
        <authorList>
            <person name="Goeker M."/>
        </authorList>
    </citation>
    <scope>NUCLEOTIDE SEQUENCE [LARGE SCALE GENOMIC DNA]</scope>
    <source>
        <strain evidence="2 3">DSM 21851</strain>
    </source>
</reference>
<keyword evidence="1" id="KW-0732">Signal</keyword>
<gene>
    <name evidence="2" type="ORF">LX87_01634</name>
</gene>
<sequence length="386" mass="41448">MRHLLVICVLVLASAGKMIAQDLDFATADGGWEPGALSKTYTGIGSPATSVSVVITGTTSGFQANQPNDNANGLGQNMNFTSNAQCITTTITFSPSVSNVSFLIRDVDRGALAAGGSGAYNYVDQVTVTGQNGATALAPAIGAPSVAGANTVVGNVITGANNNVSPVNAISFSGVVTQVVIQYCNGPNVIANPGNQGITIGDVSWEAAPLPVRLVSFRGFPGKDRIVLSWETVFEENSERFEIERSRDALSFERIGQQPAAGTTHRRQLYTFTDEHPQSGTNYYRLRQVDFDGRFEKTKPIAVEYRPDGTYWNAYLAAPQVVLAETSEPNPDFRVISVAGLPLLSRVEKVDQNRYHLHLSPTPNRLIILQLLTKNGLISKKILNTF</sequence>
<evidence type="ECO:0000256" key="1">
    <source>
        <dbReference type="SAM" id="SignalP"/>
    </source>
</evidence>
<evidence type="ECO:0000313" key="3">
    <source>
        <dbReference type="Proteomes" id="UP000248790"/>
    </source>
</evidence>
<protein>
    <submittedName>
        <fullName evidence="2">Uncharacterized protein</fullName>
    </submittedName>
</protein>
<organism evidence="2 3">
    <name type="scientific">Larkinella arboricola</name>
    <dbReference type="NCBI Taxonomy" id="643671"/>
    <lineage>
        <taxon>Bacteria</taxon>
        <taxon>Pseudomonadati</taxon>
        <taxon>Bacteroidota</taxon>
        <taxon>Cytophagia</taxon>
        <taxon>Cytophagales</taxon>
        <taxon>Spirosomataceae</taxon>
        <taxon>Larkinella</taxon>
    </lineage>
</organism>
<dbReference type="AlphaFoldDB" id="A0A327X0S2"/>
<comment type="caution">
    <text evidence="2">The sequence shown here is derived from an EMBL/GenBank/DDBJ whole genome shotgun (WGS) entry which is preliminary data.</text>
</comment>
<dbReference type="Proteomes" id="UP000248790">
    <property type="component" value="Unassembled WGS sequence"/>
</dbReference>
<dbReference type="OrthoDB" id="1466765at2"/>
<feature type="signal peptide" evidence="1">
    <location>
        <begin position="1"/>
        <end position="20"/>
    </location>
</feature>
<feature type="chain" id="PRO_5016429753" evidence="1">
    <location>
        <begin position="21"/>
        <end position="386"/>
    </location>
</feature>
<dbReference type="Gene3D" id="2.60.40.10">
    <property type="entry name" value="Immunoglobulins"/>
    <property type="match status" value="1"/>
</dbReference>